<name>A0AAN6FP49_9PEZI</name>
<comment type="caution">
    <text evidence="1">The sequence shown here is derived from an EMBL/GenBank/DDBJ whole genome shotgun (WGS) entry which is preliminary data.</text>
</comment>
<proteinExistence type="predicted"/>
<dbReference type="EMBL" id="JASUXU010000020">
    <property type="protein sequence ID" value="KAK0321452.1"/>
    <property type="molecule type" value="Genomic_DNA"/>
</dbReference>
<organism evidence="1 2">
    <name type="scientific">Friedmanniomyces endolithicus</name>
    <dbReference type="NCBI Taxonomy" id="329885"/>
    <lineage>
        <taxon>Eukaryota</taxon>
        <taxon>Fungi</taxon>
        <taxon>Dikarya</taxon>
        <taxon>Ascomycota</taxon>
        <taxon>Pezizomycotina</taxon>
        <taxon>Dothideomycetes</taxon>
        <taxon>Dothideomycetidae</taxon>
        <taxon>Mycosphaerellales</taxon>
        <taxon>Teratosphaeriaceae</taxon>
        <taxon>Friedmanniomyces</taxon>
    </lineage>
</organism>
<sequence>MFIAWGIATVVKNEKNKKAAAHHTCPECGEKKKVVAVVLKRESPKAAKVSECNCLTCGSRWRVTDGRR</sequence>
<reference evidence="1" key="1">
    <citation type="submission" date="2021-12" db="EMBL/GenBank/DDBJ databases">
        <title>Black yeast isolated from Biological Soil Crust.</title>
        <authorList>
            <person name="Kurbessoian T."/>
        </authorList>
    </citation>
    <scope>NUCLEOTIDE SEQUENCE</scope>
    <source>
        <strain evidence="1">CCFEE 5208</strain>
    </source>
</reference>
<dbReference type="Proteomes" id="UP001168146">
    <property type="component" value="Unassembled WGS sequence"/>
</dbReference>
<dbReference type="AlphaFoldDB" id="A0AAN6FP49"/>
<evidence type="ECO:0008006" key="3">
    <source>
        <dbReference type="Google" id="ProtNLM"/>
    </source>
</evidence>
<dbReference type="InterPro" id="IPR024064">
    <property type="entry name" value="FdhE-like_sf"/>
</dbReference>
<evidence type="ECO:0000313" key="2">
    <source>
        <dbReference type="Proteomes" id="UP001168146"/>
    </source>
</evidence>
<evidence type="ECO:0000313" key="1">
    <source>
        <dbReference type="EMBL" id="KAK0321452.1"/>
    </source>
</evidence>
<accession>A0AAN6FP49</accession>
<protein>
    <recommendedName>
        <fullName evidence="3">TFIIS-type domain-containing protein</fullName>
    </recommendedName>
</protein>
<gene>
    <name evidence="1" type="ORF">LTR82_007420</name>
</gene>
<dbReference type="SUPFAM" id="SSF144020">
    <property type="entry name" value="FdhE-like"/>
    <property type="match status" value="1"/>
</dbReference>